<dbReference type="EMBL" id="CAJNOE010000027">
    <property type="protein sequence ID" value="CAF0762048.1"/>
    <property type="molecule type" value="Genomic_DNA"/>
</dbReference>
<name>A0A819U3U3_9BILA</name>
<dbReference type="PANTHER" id="PTHR32387">
    <property type="entry name" value="WU:FJ29H11"/>
    <property type="match status" value="1"/>
</dbReference>
<dbReference type="InterPro" id="IPR036890">
    <property type="entry name" value="HATPase_C_sf"/>
</dbReference>
<comment type="caution">
    <text evidence="3">The sequence shown here is derived from an EMBL/GenBank/DDBJ whole genome shotgun (WGS) entry which is preliminary data.</text>
</comment>
<dbReference type="SUPFAM" id="SSF55874">
    <property type="entry name" value="ATPase domain of HSP90 chaperone/DNA topoisomerase II/histidine kinase"/>
    <property type="match status" value="1"/>
</dbReference>
<dbReference type="PANTHER" id="PTHR32387:SF0">
    <property type="entry name" value="PROTEIN NO VEIN"/>
    <property type="match status" value="1"/>
</dbReference>
<accession>A0A819U3U3</accession>
<evidence type="ECO:0000313" key="3">
    <source>
        <dbReference type="EMBL" id="CAF4088005.1"/>
    </source>
</evidence>
<dbReference type="Gene3D" id="3.30.565.10">
    <property type="entry name" value="Histidine kinase-like ATPase, C-terminal domain"/>
    <property type="match status" value="1"/>
</dbReference>
<feature type="domain" description="Protein NO VEIN C-terminal" evidence="1">
    <location>
        <begin position="1206"/>
        <end position="1292"/>
    </location>
</feature>
<dbReference type="Pfam" id="PF13020">
    <property type="entry name" value="NOV_C"/>
    <property type="match status" value="1"/>
</dbReference>
<dbReference type="NCBIfam" id="NF047352">
    <property type="entry name" value="P_loop_sacsin"/>
    <property type="match status" value="1"/>
</dbReference>
<gene>
    <name evidence="2" type="ORF">IZO911_LOCUS4775</name>
    <name evidence="3" type="ORF">KXQ929_LOCUS33778</name>
</gene>
<protein>
    <recommendedName>
        <fullName evidence="1">Protein NO VEIN C-terminal domain-containing protein</fullName>
    </recommendedName>
</protein>
<evidence type="ECO:0000313" key="4">
    <source>
        <dbReference type="Proteomes" id="UP000663868"/>
    </source>
</evidence>
<dbReference type="Proteomes" id="UP000663868">
    <property type="component" value="Unassembled WGS sequence"/>
</dbReference>
<dbReference type="InterPro" id="IPR024975">
    <property type="entry name" value="NOV_C"/>
</dbReference>
<sequence length="1330" mass="157133">MATQKTSLKRYIEELSTTNTDYKFPQQAINQAESLRSLSSDLYTDNIRFIYELVQNADDAAAKHATLATLNDNYLIIAHDGKPFDEKDLQGLCGINNGTKKKDLDKTGYKGLGFKAVFGKSNNVIIYSNGESFQFNSSYRIKWNEQWGTENQEIWEKENDRQFIYPWQINPIWTNEDEIPAFIIDFFRSSKIPVHVANIILLNNAAEICQAIEQLKQQPHMFLFLRHISQMAFRTETSDIVSIECDANHGSKKIYYNKKIHSQWLIKRLELDVPKLIRQKLIDDCKVPDKLRGIKKAEMLFAAKYKDSIIDENGKIIHTSTIDRLQDKESHLFSYLPTKIVDYTFPILINANFLTNANREQIHTDSSWNQWLFQKIGSEIFKWIKELVTNDQFRFEAYRLIPMKLNLTNNCLSEQFDKSFDKAVKDRDFILGRENENPLRVDEVIMDLTSLSRQSSFISTNSMRQYVINHYKKSTFQCAEHPFIDFDSNLYRLGVRQFNWQNCIEMFKSDEFLRTHSIEQNKLMIEYFYSKLSKDEVADDIGIKIEQIPFLMDQNNRLQTIKNIYFPAETFGDGETSYSFVNIKIFKWLNENKQQDIKQWLQTLGVIERTDLTYLYKTIIPNASTYITSENAMKTIKMLFVLFQNNLIIEKELHQLRQLKLLTTQGNFIPAERCFFSDEFKPRLTLEEYLKKKEDIFLSFNYVTKDILSNKNESVPEWRRFFSMLGVRDELHIVEFPQKLTIDEAAQHGFCLKYLLKKFEVYHTIEAYSGIKTITFLNYTKDNYEFSKYFWSYVIKNIKVNDFEQNTKIYWGHSYMSGAINGTQIKYPNYIEWFIKNNTCIPTTLNTCELSSNVFVDDQEIKEFCNQYMPFPSISISPDNSDWSRFLNFKTKPLLIDYLNLFEKFRQDENNSKDCLNRIQMIYSYILKHIALYTESEAKTINSQACKIYLLSENNQWKLAKDLYVYVESKGEHSNLNDAVPCLKLNLKNKTHPNLKKFLNLFQINSIKLNDLHLQDEKSTPAEQFREKLIEISPYLKQWLKLFDYPSDDISSIDKILQQDIHFKESDNLKLFYKEKFIQETNVYHNINNQHLYVTRPWHGETTLIDLPNRLCQLLNIQGFEDKLRFLLKAQKDEIIKHFKKFSIEVPTHKDIVRLQMPSKSDSSSLFIKQSNDENLTPIEEIDVSDMITPNLESMQKHSHGKGYYGEQMVYQYLEMKYSSQPGVSVKWLNQNDESRLPHDIELIKNNKKYYVEVKSTETNDNHTFQLSFSQIAAILEHNTYYSIYRVYINAKKLYVLNNIRQRLNKEELLCTMTINLMKILDKYNAEKKN</sequence>
<evidence type="ECO:0000259" key="1">
    <source>
        <dbReference type="Pfam" id="PF13020"/>
    </source>
</evidence>
<dbReference type="Proteomes" id="UP000663860">
    <property type="component" value="Unassembled WGS sequence"/>
</dbReference>
<proteinExistence type="predicted"/>
<reference evidence="3" key="1">
    <citation type="submission" date="2021-02" db="EMBL/GenBank/DDBJ databases">
        <authorList>
            <person name="Nowell W R."/>
        </authorList>
    </citation>
    <scope>NUCLEOTIDE SEQUENCE</scope>
</reference>
<dbReference type="EMBL" id="CAJOBB010004413">
    <property type="protein sequence ID" value="CAF4088005.1"/>
    <property type="molecule type" value="Genomic_DNA"/>
</dbReference>
<organism evidence="3 4">
    <name type="scientific">Adineta steineri</name>
    <dbReference type="NCBI Taxonomy" id="433720"/>
    <lineage>
        <taxon>Eukaryota</taxon>
        <taxon>Metazoa</taxon>
        <taxon>Spiralia</taxon>
        <taxon>Gnathifera</taxon>
        <taxon>Rotifera</taxon>
        <taxon>Eurotatoria</taxon>
        <taxon>Bdelloidea</taxon>
        <taxon>Adinetida</taxon>
        <taxon>Adinetidae</taxon>
        <taxon>Adineta</taxon>
    </lineage>
</organism>
<dbReference type="InterPro" id="IPR052957">
    <property type="entry name" value="Auxin_embryo_med"/>
</dbReference>
<evidence type="ECO:0000313" key="2">
    <source>
        <dbReference type="EMBL" id="CAF0762048.1"/>
    </source>
</evidence>